<dbReference type="Proteomes" id="UP001147700">
    <property type="component" value="Unassembled WGS sequence"/>
</dbReference>
<accession>A0ABT4RRK5</accession>
<name>A0ABT4RRK5_9ACTN</name>
<sequence>MRFRRAHLAALVVLAVLFAAGPGAALFALPLVAIFALLASGRYVGEERLIALHVRAALRSRRAPAPRWRPARPAPHRSLFARAPRTFRGPPSFAAAA</sequence>
<keyword evidence="2" id="KW-1185">Reference proteome</keyword>
<dbReference type="RefSeq" id="WP_202957013.1">
    <property type="nucleotide sequence ID" value="NZ_JAPCID010000046.1"/>
</dbReference>
<evidence type="ECO:0000313" key="1">
    <source>
        <dbReference type="EMBL" id="MDA0140886.1"/>
    </source>
</evidence>
<reference evidence="1" key="1">
    <citation type="submission" date="2022-10" db="EMBL/GenBank/DDBJ databases">
        <title>The WGS of Solirubrobacter sp. CPCC 204708.</title>
        <authorList>
            <person name="Jiang Z."/>
        </authorList>
    </citation>
    <scope>NUCLEOTIDE SEQUENCE</scope>
    <source>
        <strain evidence="1">CPCC 204708</strain>
    </source>
</reference>
<gene>
    <name evidence="1" type="ORF">OJ962_25545</name>
</gene>
<evidence type="ECO:0000313" key="2">
    <source>
        <dbReference type="Proteomes" id="UP001147700"/>
    </source>
</evidence>
<protein>
    <submittedName>
        <fullName evidence="1">Uncharacterized protein</fullName>
    </submittedName>
</protein>
<proteinExistence type="predicted"/>
<comment type="caution">
    <text evidence="1">The sequence shown here is derived from an EMBL/GenBank/DDBJ whole genome shotgun (WGS) entry which is preliminary data.</text>
</comment>
<dbReference type="EMBL" id="JAPCID010000046">
    <property type="protein sequence ID" value="MDA0140886.1"/>
    <property type="molecule type" value="Genomic_DNA"/>
</dbReference>
<organism evidence="1 2">
    <name type="scientific">Solirubrobacter deserti</name>
    <dbReference type="NCBI Taxonomy" id="2282478"/>
    <lineage>
        <taxon>Bacteria</taxon>
        <taxon>Bacillati</taxon>
        <taxon>Actinomycetota</taxon>
        <taxon>Thermoleophilia</taxon>
        <taxon>Solirubrobacterales</taxon>
        <taxon>Solirubrobacteraceae</taxon>
        <taxon>Solirubrobacter</taxon>
    </lineage>
</organism>